<dbReference type="Gene3D" id="3.30.110.90">
    <property type="entry name" value="Amidohydrolase"/>
    <property type="match status" value="1"/>
</dbReference>
<evidence type="ECO:0000313" key="3">
    <source>
        <dbReference type="Proteomes" id="UP000249123"/>
    </source>
</evidence>
<dbReference type="InterPro" id="IPR011059">
    <property type="entry name" value="Metal-dep_hydrolase_composite"/>
</dbReference>
<evidence type="ECO:0000313" key="2">
    <source>
        <dbReference type="EMBL" id="RAN31932.1"/>
    </source>
</evidence>
<dbReference type="Gene3D" id="2.30.40.10">
    <property type="entry name" value="Urease, subunit C, domain 1"/>
    <property type="match status" value="1"/>
</dbReference>
<dbReference type="GO" id="GO:0016810">
    <property type="term" value="F:hydrolase activity, acting on carbon-nitrogen (but not peptide) bonds"/>
    <property type="evidence" value="ECO:0007669"/>
    <property type="project" value="InterPro"/>
</dbReference>
<dbReference type="PANTHER" id="PTHR43135:SF3">
    <property type="entry name" value="ALPHA-D-RIBOSE 1-METHYLPHOSPHONATE 5-TRIPHOSPHATE DIPHOSPHATASE"/>
    <property type="match status" value="1"/>
</dbReference>
<organism evidence="2 3">
    <name type="scientific">Hyphomonas pacifica</name>
    <dbReference type="NCBI Taxonomy" id="1280941"/>
    <lineage>
        <taxon>Bacteria</taxon>
        <taxon>Pseudomonadati</taxon>
        <taxon>Pseudomonadota</taxon>
        <taxon>Alphaproteobacteria</taxon>
        <taxon>Hyphomonadales</taxon>
        <taxon>Hyphomonadaceae</taxon>
        <taxon>Hyphomonas</taxon>
    </lineage>
</organism>
<evidence type="ECO:0000259" key="1">
    <source>
        <dbReference type="Pfam" id="PF01979"/>
    </source>
</evidence>
<dbReference type="STRING" id="1280941.HY2_15405"/>
<proteinExistence type="predicted"/>
<dbReference type="InterPro" id="IPR032466">
    <property type="entry name" value="Metal_Hydrolase"/>
</dbReference>
<sequence>MTGNKTALKRIFAVYCVTLGFAGLTGCASVSSASAEALLIRDADIFDVTDGSVQEADVLILDGRFSAVEDTITKYPSGTRIIEANGLALLPGLIDVHTHWTGMNGADRASIASDLLKAGVTTATDFHSAPESFESKRAYHKTIQSPHVFYAARIGVPYGHGTEWGDEHITKVIFSAREGQAAVESLLPYKPDAIKVFADGWRYGGVVNLTSINEDALEAVVDTASAAGLPVFSHTVTVEGGKIAAEGGVTAIVHAIQDADADEELVSLMQEHNVLYSPTLTVYEPFEHELAEMSKVAAAMVLYRQERSRANMRTFLDAGIRVALGTDQGIDNNPFGEADLRELELMVDFGLTPAEALQAATRNSAAVLKLEDDRGSIEVGKRADFILVDGRPWDSISDIRNVKHVFVDGVQVVADGQMTKPQDSGRPSATPAQAAIDDFESDDLTTKYGARRFKTYDGGLPRSEVMLGRVERVGGGKALHMSATMALKDDPFAFATLPLSPGEFVPVDASAFTGVRFEARGSDTYDIILSSTSGEGEHSFVAGPEWKTVEFSFASLKGEGGAPLDVSELLDVSFGMHAQADQSVWLEIDNVEFY</sequence>
<accession>A0A062TWT7</accession>
<dbReference type="Proteomes" id="UP000249123">
    <property type="component" value="Unassembled WGS sequence"/>
</dbReference>
<dbReference type="AlphaFoldDB" id="A0A062TWT7"/>
<keyword evidence="3" id="KW-1185">Reference proteome</keyword>
<dbReference type="SUPFAM" id="SSF51556">
    <property type="entry name" value="Metallo-dependent hydrolases"/>
    <property type="match status" value="1"/>
</dbReference>
<dbReference type="InterPro" id="IPR008979">
    <property type="entry name" value="Galactose-bd-like_sf"/>
</dbReference>
<comment type="caution">
    <text evidence="2">The sequence shown here is derived from an EMBL/GenBank/DDBJ whole genome shotgun (WGS) entry which is preliminary data.</text>
</comment>
<dbReference type="PROSITE" id="PS51257">
    <property type="entry name" value="PROKAR_LIPOPROTEIN"/>
    <property type="match status" value="1"/>
</dbReference>
<dbReference type="Pfam" id="PF01979">
    <property type="entry name" value="Amidohydro_1"/>
    <property type="match status" value="1"/>
</dbReference>
<dbReference type="OrthoDB" id="8098664at2"/>
<reference evidence="2 3" key="1">
    <citation type="submission" date="2013-04" db="EMBL/GenBank/DDBJ databases">
        <title>Hyphomonas sp. T24B3 Genome Sequencing.</title>
        <authorList>
            <person name="Lai Q."/>
            <person name="Shao Z."/>
        </authorList>
    </citation>
    <scope>NUCLEOTIDE SEQUENCE [LARGE SCALE GENOMIC DNA]</scope>
    <source>
        <strain evidence="2 3">T24B3</strain>
    </source>
</reference>
<dbReference type="InterPro" id="IPR051781">
    <property type="entry name" value="Metallo-dep_Hydrolase"/>
</dbReference>
<dbReference type="Gene3D" id="1.20.58.520">
    <property type="entry name" value="Amidohydrolase"/>
    <property type="match status" value="1"/>
</dbReference>
<feature type="domain" description="Amidohydrolase-related" evidence="1">
    <location>
        <begin position="89"/>
        <end position="412"/>
    </location>
</feature>
<name>A0A062TWT7_9PROT</name>
<dbReference type="Gene3D" id="3.40.50.10910">
    <property type="entry name" value="Amidohydrolase"/>
    <property type="match status" value="1"/>
</dbReference>
<dbReference type="RefSeq" id="WP_051594974.1">
    <property type="nucleotide sequence ID" value="NZ_AWFA01000038.1"/>
</dbReference>
<protein>
    <recommendedName>
        <fullName evidence="1">Amidohydrolase-related domain-containing protein</fullName>
    </recommendedName>
</protein>
<dbReference type="SUPFAM" id="SSF51338">
    <property type="entry name" value="Composite domain of metallo-dependent hydrolases"/>
    <property type="match status" value="1"/>
</dbReference>
<dbReference type="EMBL" id="AWFB01000041">
    <property type="protein sequence ID" value="RAN31932.1"/>
    <property type="molecule type" value="Genomic_DNA"/>
</dbReference>
<dbReference type="SUPFAM" id="SSF49785">
    <property type="entry name" value="Galactose-binding domain-like"/>
    <property type="match status" value="1"/>
</dbReference>
<gene>
    <name evidence="2" type="ORF">HY3_16065</name>
</gene>
<dbReference type="eggNOG" id="COG1228">
    <property type="taxonomic scope" value="Bacteria"/>
</dbReference>
<dbReference type="InterPro" id="IPR006680">
    <property type="entry name" value="Amidohydro-rel"/>
</dbReference>
<dbReference type="PANTHER" id="PTHR43135">
    <property type="entry name" value="ALPHA-D-RIBOSE 1-METHYLPHOSPHONATE 5-TRIPHOSPHATE DIPHOSPHATASE"/>
    <property type="match status" value="1"/>
</dbReference>